<dbReference type="InterPro" id="IPR016162">
    <property type="entry name" value="Ald_DH_N"/>
</dbReference>
<dbReference type="PANTHER" id="PTHR43217">
    <property type="entry name" value="SUCCINATE SEMIALDEHYDE DEHYDROGENASE [NAD(P)+] SAD"/>
    <property type="match status" value="1"/>
</dbReference>
<dbReference type="SUPFAM" id="SSF53720">
    <property type="entry name" value="ALDH-like"/>
    <property type="match status" value="1"/>
</dbReference>
<dbReference type="Gene3D" id="3.40.605.10">
    <property type="entry name" value="Aldehyde Dehydrogenase, Chain A, domain 1"/>
    <property type="match status" value="1"/>
</dbReference>
<organism evidence="3 4">
    <name type="scientific">Acetobacter cerevisiae</name>
    <dbReference type="NCBI Taxonomy" id="178900"/>
    <lineage>
        <taxon>Bacteria</taxon>
        <taxon>Pseudomonadati</taxon>
        <taxon>Pseudomonadota</taxon>
        <taxon>Alphaproteobacteria</taxon>
        <taxon>Acetobacterales</taxon>
        <taxon>Acetobacteraceae</taxon>
        <taxon>Acetobacter</taxon>
    </lineage>
</organism>
<name>A0A149QNN1_9PROT</name>
<feature type="non-terminal residue" evidence="3">
    <location>
        <position position="1"/>
    </location>
</feature>
<protein>
    <recommendedName>
        <fullName evidence="2">Aldehyde dehydrogenase domain-containing protein</fullName>
    </recommendedName>
</protein>
<dbReference type="InterPro" id="IPR016161">
    <property type="entry name" value="Ald_DH/histidinol_DH"/>
</dbReference>
<dbReference type="RefSeq" id="WP_156470074.1">
    <property type="nucleotide sequence ID" value="NZ_LHZA01000110.1"/>
</dbReference>
<dbReference type="Gene3D" id="3.40.309.10">
    <property type="entry name" value="Aldehyde Dehydrogenase, Chain A, domain 2"/>
    <property type="match status" value="1"/>
</dbReference>
<dbReference type="PANTHER" id="PTHR43217:SF2">
    <property type="entry name" value="SUCCINATE-SEMIALDEHYDE DEHYDROGENASE [NADP(+)]"/>
    <property type="match status" value="1"/>
</dbReference>
<sequence length="78" mass="8297">LSVASSTAYGLGGSVFSRDLTRAEKVAEQVETGMMFINTATAAAPELPFGGIKNSGFGRELSFLGIEEFINRKLIRVA</sequence>
<accession>A0A149QNN1</accession>
<dbReference type="Proteomes" id="UP000075473">
    <property type="component" value="Unassembled WGS sequence"/>
</dbReference>
<dbReference type="InterPro" id="IPR015590">
    <property type="entry name" value="Aldehyde_DH_dom"/>
</dbReference>
<keyword evidence="1" id="KW-0560">Oxidoreductase</keyword>
<reference evidence="3 4" key="1">
    <citation type="submission" date="2015-06" db="EMBL/GenBank/DDBJ databases">
        <title>Improved classification and identification of acetic acid bacteria using matrix-assisted laser desorption/ionization time-of-flight mass spectrometry; Gluconobacter nephelii and Gluconobacter uchimurae are later heterotypic synonyms of Gluconobacter japonicus and Gluconobacter oxydans, respectively.</title>
        <authorList>
            <person name="Li L."/>
            <person name="Cleenwerck I."/>
            <person name="De Vuyst L."/>
            <person name="Vandamme P."/>
        </authorList>
    </citation>
    <scope>NUCLEOTIDE SEQUENCE [LARGE SCALE GENOMIC DNA]</scope>
    <source>
        <strain evidence="3 4">LMG 1625</strain>
    </source>
</reference>
<gene>
    <name evidence="3" type="ORF">AD928_02725</name>
</gene>
<dbReference type="EMBL" id="LHZA01000110">
    <property type="protein sequence ID" value="KXU98899.1"/>
    <property type="molecule type" value="Genomic_DNA"/>
</dbReference>
<evidence type="ECO:0000256" key="1">
    <source>
        <dbReference type="ARBA" id="ARBA00023002"/>
    </source>
</evidence>
<proteinExistence type="predicted"/>
<dbReference type="GO" id="GO:0004777">
    <property type="term" value="F:succinate-semialdehyde dehydrogenase (NAD+) activity"/>
    <property type="evidence" value="ECO:0007669"/>
    <property type="project" value="TreeGrafter"/>
</dbReference>
<dbReference type="InterPro" id="IPR047110">
    <property type="entry name" value="GABD/Sad-like"/>
</dbReference>
<comment type="caution">
    <text evidence="3">The sequence shown here is derived from an EMBL/GenBank/DDBJ whole genome shotgun (WGS) entry which is preliminary data.</text>
</comment>
<feature type="domain" description="Aldehyde dehydrogenase" evidence="2">
    <location>
        <begin position="3"/>
        <end position="74"/>
    </location>
</feature>
<dbReference type="Pfam" id="PF00171">
    <property type="entry name" value="Aldedh"/>
    <property type="match status" value="1"/>
</dbReference>
<evidence type="ECO:0000313" key="4">
    <source>
        <dbReference type="Proteomes" id="UP000075473"/>
    </source>
</evidence>
<evidence type="ECO:0000259" key="2">
    <source>
        <dbReference type="Pfam" id="PF00171"/>
    </source>
</evidence>
<dbReference type="PATRIC" id="fig|178900.5.peg.2745"/>
<dbReference type="AlphaFoldDB" id="A0A149QNN1"/>
<evidence type="ECO:0000313" key="3">
    <source>
        <dbReference type="EMBL" id="KXU98899.1"/>
    </source>
</evidence>
<dbReference type="InterPro" id="IPR016163">
    <property type="entry name" value="Ald_DH_C"/>
</dbReference>